<feature type="transmembrane region" description="Helical" evidence="2">
    <location>
        <begin position="337"/>
        <end position="360"/>
    </location>
</feature>
<evidence type="ECO:0000313" key="4">
    <source>
        <dbReference type="Proteomes" id="UP001515480"/>
    </source>
</evidence>
<dbReference type="Pfam" id="PF13385">
    <property type="entry name" value="Laminin_G_3"/>
    <property type="match status" value="1"/>
</dbReference>
<keyword evidence="4" id="KW-1185">Reference proteome</keyword>
<accession>A0AB34JEY6</accession>
<feature type="region of interest" description="Disordered" evidence="1">
    <location>
        <begin position="150"/>
        <end position="176"/>
    </location>
</feature>
<evidence type="ECO:0008006" key="5">
    <source>
        <dbReference type="Google" id="ProtNLM"/>
    </source>
</evidence>
<gene>
    <name evidence="3" type="ORF">AB1Y20_022121</name>
</gene>
<proteinExistence type="predicted"/>
<organism evidence="3 4">
    <name type="scientific">Prymnesium parvum</name>
    <name type="common">Toxic golden alga</name>
    <dbReference type="NCBI Taxonomy" id="97485"/>
    <lineage>
        <taxon>Eukaryota</taxon>
        <taxon>Haptista</taxon>
        <taxon>Haptophyta</taxon>
        <taxon>Prymnesiophyceae</taxon>
        <taxon>Prymnesiales</taxon>
        <taxon>Prymnesiaceae</taxon>
        <taxon>Prymnesium</taxon>
    </lineage>
</organism>
<dbReference type="EMBL" id="JBGBPQ010000008">
    <property type="protein sequence ID" value="KAL1520545.1"/>
    <property type="molecule type" value="Genomic_DNA"/>
</dbReference>
<keyword evidence="2" id="KW-1133">Transmembrane helix</keyword>
<protein>
    <recommendedName>
        <fullName evidence="5">LamG-like jellyroll fold domain-containing protein</fullName>
    </recommendedName>
</protein>
<dbReference type="Proteomes" id="UP001515480">
    <property type="component" value="Unassembled WGS sequence"/>
</dbReference>
<reference evidence="3 4" key="1">
    <citation type="journal article" date="2024" name="Science">
        <title>Giant polyketide synthase enzymes in the biosynthesis of giant marine polyether toxins.</title>
        <authorList>
            <person name="Fallon T.R."/>
            <person name="Shende V.V."/>
            <person name="Wierzbicki I.H."/>
            <person name="Pendleton A.L."/>
            <person name="Watervoot N.F."/>
            <person name="Auber R.P."/>
            <person name="Gonzalez D.J."/>
            <person name="Wisecaver J.H."/>
            <person name="Moore B.S."/>
        </authorList>
    </citation>
    <scope>NUCLEOTIDE SEQUENCE [LARGE SCALE GENOMIC DNA]</scope>
    <source>
        <strain evidence="3 4">12B1</strain>
    </source>
</reference>
<evidence type="ECO:0000256" key="2">
    <source>
        <dbReference type="SAM" id="Phobius"/>
    </source>
</evidence>
<comment type="caution">
    <text evidence="3">The sequence shown here is derived from an EMBL/GenBank/DDBJ whole genome shotgun (WGS) entry which is preliminary data.</text>
</comment>
<dbReference type="AlphaFoldDB" id="A0AB34JEY6"/>
<keyword evidence="2" id="KW-0812">Transmembrane</keyword>
<dbReference type="Gene3D" id="2.60.120.200">
    <property type="match status" value="1"/>
</dbReference>
<evidence type="ECO:0000313" key="3">
    <source>
        <dbReference type="EMBL" id="KAL1520545.1"/>
    </source>
</evidence>
<dbReference type="InterPro" id="IPR013320">
    <property type="entry name" value="ConA-like_dom_sf"/>
</dbReference>
<evidence type="ECO:0000256" key="1">
    <source>
        <dbReference type="SAM" id="MobiDB-lite"/>
    </source>
</evidence>
<dbReference type="SUPFAM" id="SSF49899">
    <property type="entry name" value="Concanavalin A-like lectins/glucanases"/>
    <property type="match status" value="1"/>
</dbReference>
<name>A0AB34JEY6_PRYPA</name>
<keyword evidence="2" id="KW-0472">Membrane</keyword>
<sequence>MRLLPLLLAEAAAYEGNFCLKFSGAQYVRVPHEVSMNAPLIDTWTVEAWVQFPRISESVAAERAVDAAERGEKRTLNVVGFPLRHPSLQVSRTGHAYTHVRGVGDQSGGQYSYEGTTYLFDGQWHHLAAVWDGGGDDEKDYTLALYVDGQLEPAGGPDDDESGEPKHPSRPSKLHPSGYVIASQCAEGLCDEGLHMGGFYQSGGKGYTGQFMQGNLDEVRIWKAPRSREAISSKRSVPLIPGDEPDLLFYFPFDEVGMESGSIVVESKAYPWFGILGNSKGHGRPARIESTAPISCLPGSKAAPCQPAIDASSPKAGLSPSLIASPSVDAPISRRSMSAAVLIALLLSALFASMVTRAVLLHGLDVSFSMSQLLQAPLAFGAMLHDMLRHKPVSGMPSVPKAGGYDTVA</sequence>